<dbReference type="EMBL" id="CP003222">
    <property type="protein sequence ID" value="AEW87097.1"/>
    <property type="molecule type" value="Genomic_DNA"/>
</dbReference>
<reference evidence="1 2" key="1">
    <citation type="journal article" date="2012" name="J. Bacteriol.">
        <title>Genome Sequence of the Fish Pathogen Flavobacterium columnare ATCC 49512.</title>
        <authorList>
            <person name="Tekedar H.C."/>
            <person name="Karsi A."/>
            <person name="Gillaspy A.F."/>
            <person name="Dyer D.W."/>
            <person name="Benton N.R."/>
            <person name="Zaitshik J."/>
            <person name="Vamenta S."/>
            <person name="Banes M.M."/>
            <person name="Gulsoy N."/>
            <person name="Aboko-Cole M."/>
            <person name="Waldbieser G.C."/>
            <person name="Lawrence M.L."/>
        </authorList>
    </citation>
    <scope>NUCLEOTIDE SEQUENCE [LARGE SCALE GENOMIC DNA]</scope>
    <source>
        <strain evidence="2">ATCC 49512 / CIP 103533 / TG 44/87</strain>
    </source>
</reference>
<organism evidence="1 2">
    <name type="scientific">Flavobacterium columnare (strain ATCC 49512 / CIP 103533 / TG 44/87)</name>
    <dbReference type="NCBI Taxonomy" id="1041826"/>
    <lineage>
        <taxon>Bacteria</taxon>
        <taxon>Pseudomonadati</taxon>
        <taxon>Bacteroidota</taxon>
        <taxon>Flavobacteriia</taxon>
        <taxon>Flavobacteriales</taxon>
        <taxon>Flavobacteriaceae</taxon>
        <taxon>Flavobacterium</taxon>
    </lineage>
</organism>
<protein>
    <submittedName>
        <fullName evidence="1">Uncharacterized protein</fullName>
    </submittedName>
</protein>
<evidence type="ECO:0000313" key="1">
    <source>
        <dbReference type="EMBL" id="AEW87097.1"/>
    </source>
</evidence>
<dbReference type="STRING" id="1041826.FCOL_11470"/>
<accession>G8X7Y3</accession>
<keyword evidence="2" id="KW-1185">Reference proteome</keyword>
<gene>
    <name evidence="1" type="ordered locus">FCOL_11470</name>
</gene>
<proteinExistence type="predicted"/>
<dbReference type="AlphaFoldDB" id="G8X7Y3"/>
<name>G8X7Y3_FLACA</name>
<dbReference type="RefSeq" id="WP_014166362.1">
    <property type="nucleotide sequence ID" value="NC_016510.2"/>
</dbReference>
<sequence>MRLFFLLFIFISPFIYSQNELGLPLNEIKNRFKESKYELKQIVQNDGSISLSVKLEDAYATYYFDNDSYQLSNSLVITPSNQVALGKYVKFYNSKYKRAKSTIVKWLVETKLSEEISITETIHLSKISAKGEDDFYGLIWTFEK</sequence>
<dbReference type="HOGENOM" id="CLU_1793608_0_0_10"/>
<evidence type="ECO:0000313" key="2">
    <source>
        <dbReference type="Proteomes" id="UP000005638"/>
    </source>
</evidence>
<dbReference type="KEGG" id="fco:FCOL_11470"/>
<dbReference type="Proteomes" id="UP000005638">
    <property type="component" value="Chromosome"/>
</dbReference>